<comment type="caution">
    <text evidence="3">The sequence shown here is derived from an EMBL/GenBank/DDBJ whole genome shotgun (WGS) entry which is preliminary data.</text>
</comment>
<keyword evidence="1" id="KW-0812">Transmembrane</keyword>
<feature type="transmembrane region" description="Helical" evidence="1">
    <location>
        <begin position="183"/>
        <end position="203"/>
    </location>
</feature>
<feature type="signal peptide" evidence="2">
    <location>
        <begin position="1"/>
        <end position="19"/>
    </location>
</feature>
<proteinExistence type="predicted"/>
<name>A0A7Z0DBS1_9ACTN</name>
<dbReference type="AlphaFoldDB" id="A0A7Z0DBS1"/>
<dbReference type="EMBL" id="JACBZS010000001">
    <property type="protein sequence ID" value="NYI72388.1"/>
    <property type="molecule type" value="Genomic_DNA"/>
</dbReference>
<keyword evidence="1" id="KW-0472">Membrane</keyword>
<feature type="chain" id="PRO_5030603490" evidence="2">
    <location>
        <begin position="20"/>
        <end position="227"/>
    </location>
</feature>
<feature type="transmembrane region" description="Helical" evidence="1">
    <location>
        <begin position="159"/>
        <end position="177"/>
    </location>
</feature>
<feature type="transmembrane region" description="Helical" evidence="1">
    <location>
        <begin position="76"/>
        <end position="94"/>
    </location>
</feature>
<protein>
    <submittedName>
        <fullName evidence="3">Uncharacterized protein</fullName>
    </submittedName>
</protein>
<sequence>MIRRLSLIALPALAGSCFAAYQILRPYPPTNPETGAVGAAAVASNAWTGAHTLAMVGIVALMFWVPLIATRWGRGYAWLGPLAVGAGAALLPYYGAETFGLGSIARRAVADEDWSLLSTFADVRYALVPTITFALGLLALAVLGVALAVGWWRRERPRALMLPMAFGLVVYLPQFFTPPAGRMSHGLLLAAGGIATAVALVLARSATPILPAERPSDDGRTRPTVAA</sequence>
<evidence type="ECO:0000313" key="4">
    <source>
        <dbReference type="Proteomes" id="UP000527616"/>
    </source>
</evidence>
<gene>
    <name evidence="3" type="ORF">GGQ54_002948</name>
</gene>
<keyword evidence="2" id="KW-0732">Signal</keyword>
<dbReference type="PROSITE" id="PS51257">
    <property type="entry name" value="PROKAR_LIPOPROTEIN"/>
    <property type="match status" value="1"/>
</dbReference>
<evidence type="ECO:0000313" key="3">
    <source>
        <dbReference type="EMBL" id="NYI72388.1"/>
    </source>
</evidence>
<reference evidence="3 4" key="1">
    <citation type="submission" date="2020-07" db="EMBL/GenBank/DDBJ databases">
        <title>Sequencing the genomes of 1000 actinobacteria strains.</title>
        <authorList>
            <person name="Klenk H.-P."/>
        </authorList>
    </citation>
    <scope>NUCLEOTIDE SEQUENCE [LARGE SCALE GENOMIC DNA]</scope>
    <source>
        <strain evidence="3 4">DSM 103164</strain>
    </source>
</reference>
<evidence type="ECO:0000256" key="1">
    <source>
        <dbReference type="SAM" id="Phobius"/>
    </source>
</evidence>
<feature type="transmembrane region" description="Helical" evidence="1">
    <location>
        <begin position="126"/>
        <end position="152"/>
    </location>
</feature>
<keyword evidence="1" id="KW-1133">Transmembrane helix</keyword>
<feature type="transmembrane region" description="Helical" evidence="1">
    <location>
        <begin position="50"/>
        <end position="69"/>
    </location>
</feature>
<accession>A0A7Z0DBS1</accession>
<evidence type="ECO:0000256" key="2">
    <source>
        <dbReference type="SAM" id="SignalP"/>
    </source>
</evidence>
<keyword evidence="4" id="KW-1185">Reference proteome</keyword>
<dbReference type="RefSeq" id="WP_179446060.1">
    <property type="nucleotide sequence ID" value="NZ_JACBZS010000001.1"/>
</dbReference>
<dbReference type="Proteomes" id="UP000527616">
    <property type="component" value="Unassembled WGS sequence"/>
</dbReference>
<organism evidence="3 4">
    <name type="scientific">Naumannella cuiyingiana</name>
    <dbReference type="NCBI Taxonomy" id="1347891"/>
    <lineage>
        <taxon>Bacteria</taxon>
        <taxon>Bacillati</taxon>
        <taxon>Actinomycetota</taxon>
        <taxon>Actinomycetes</taxon>
        <taxon>Propionibacteriales</taxon>
        <taxon>Propionibacteriaceae</taxon>
        <taxon>Naumannella</taxon>
    </lineage>
</organism>